<comment type="caution">
    <text evidence="1">The sequence shown here is derived from an EMBL/GenBank/DDBJ whole genome shotgun (WGS) entry which is preliminary data.</text>
</comment>
<dbReference type="EMBL" id="QRDV01000008">
    <property type="protein sequence ID" value="RED42595.1"/>
    <property type="molecule type" value="Genomic_DNA"/>
</dbReference>
<sequence>MQKTDEYIAKRLKWKAGKNSLPTQHSFLFESLPTENQKYYSELFKSQNIGIPVLVFTQPENDKWTIIVAQLESVKSLKSKSLFFVKNNIKASIADVLPLLFAPTKTVSFSATSILQFLSFLKF</sequence>
<organism evidence="1 2">
    <name type="scientific">Winogradskyella eximia</name>
    <dbReference type="NCBI Taxonomy" id="262006"/>
    <lineage>
        <taxon>Bacteria</taxon>
        <taxon>Pseudomonadati</taxon>
        <taxon>Bacteroidota</taxon>
        <taxon>Flavobacteriia</taxon>
        <taxon>Flavobacteriales</taxon>
        <taxon>Flavobacteriaceae</taxon>
        <taxon>Winogradskyella</taxon>
    </lineage>
</organism>
<gene>
    <name evidence="1" type="ORF">DFQ10_1081</name>
</gene>
<dbReference type="AlphaFoldDB" id="A0A3D9GZD8"/>
<evidence type="ECO:0000313" key="1">
    <source>
        <dbReference type="EMBL" id="RED42595.1"/>
    </source>
</evidence>
<reference evidence="1 2" key="1">
    <citation type="submission" date="2018-07" db="EMBL/GenBank/DDBJ databases">
        <title>Genomic Encyclopedia of Type Strains, Phase III (KMG-III): the genomes of soil and plant-associated and newly described type strains.</title>
        <authorList>
            <person name="Whitman W."/>
        </authorList>
    </citation>
    <scope>NUCLEOTIDE SEQUENCE [LARGE SCALE GENOMIC DNA]</scope>
    <source>
        <strain evidence="1 2">CECT 7946</strain>
    </source>
</reference>
<protein>
    <submittedName>
        <fullName evidence="1">Uncharacterized protein</fullName>
    </submittedName>
</protein>
<evidence type="ECO:0000313" key="2">
    <source>
        <dbReference type="Proteomes" id="UP000256980"/>
    </source>
</evidence>
<accession>A0A3D9GZD8</accession>
<dbReference type="Proteomes" id="UP000256980">
    <property type="component" value="Unassembled WGS sequence"/>
</dbReference>
<keyword evidence="2" id="KW-1185">Reference proteome</keyword>
<name>A0A3D9GZD8_9FLAO</name>
<proteinExistence type="predicted"/>